<name>A0AAV5GLK8_9BASI</name>
<dbReference type="Gene3D" id="2.160.20.10">
    <property type="entry name" value="Single-stranded right-handed beta-helix, Pectin lyase-like"/>
    <property type="match status" value="1"/>
</dbReference>
<reference evidence="2 3" key="1">
    <citation type="submission" date="2021-12" db="EMBL/GenBank/DDBJ databases">
        <title>High titer production of polyol ester of fatty acids by Rhodotorula paludigena BS15 towards product separation-free biomass refinery.</title>
        <authorList>
            <person name="Mano J."/>
            <person name="Ono H."/>
            <person name="Tanaka T."/>
            <person name="Naito K."/>
            <person name="Sushida H."/>
            <person name="Ike M."/>
            <person name="Tokuyasu K."/>
            <person name="Kitaoka M."/>
        </authorList>
    </citation>
    <scope>NUCLEOTIDE SEQUENCE [LARGE SCALE GENOMIC DNA]</scope>
    <source>
        <strain evidence="2 3">BS15</strain>
    </source>
</reference>
<dbReference type="InterPro" id="IPR011050">
    <property type="entry name" value="Pectin_lyase_fold/virulence"/>
</dbReference>
<dbReference type="SMART" id="SM00710">
    <property type="entry name" value="PbH1"/>
    <property type="match status" value="6"/>
</dbReference>
<dbReference type="SUPFAM" id="SSF51126">
    <property type="entry name" value="Pectin lyase-like"/>
    <property type="match status" value="1"/>
</dbReference>
<comment type="caution">
    <text evidence="2">The sequence shown here is derived from an EMBL/GenBank/DDBJ whole genome shotgun (WGS) entry which is preliminary data.</text>
</comment>
<feature type="chain" id="PRO_5043394436" description="Right handed beta helix domain-containing protein" evidence="1">
    <location>
        <begin position="24"/>
        <end position="626"/>
    </location>
</feature>
<organism evidence="2 3">
    <name type="scientific">Rhodotorula paludigena</name>
    <dbReference type="NCBI Taxonomy" id="86838"/>
    <lineage>
        <taxon>Eukaryota</taxon>
        <taxon>Fungi</taxon>
        <taxon>Dikarya</taxon>
        <taxon>Basidiomycota</taxon>
        <taxon>Pucciniomycotina</taxon>
        <taxon>Microbotryomycetes</taxon>
        <taxon>Sporidiobolales</taxon>
        <taxon>Sporidiobolaceae</taxon>
        <taxon>Rhodotorula</taxon>
    </lineage>
</organism>
<protein>
    <recommendedName>
        <fullName evidence="4">Right handed beta helix domain-containing protein</fullName>
    </recommendedName>
</protein>
<proteinExistence type="predicted"/>
<dbReference type="Proteomes" id="UP001342314">
    <property type="component" value="Unassembled WGS sequence"/>
</dbReference>
<gene>
    <name evidence="2" type="ORF">Rhopal_002545-T1</name>
</gene>
<evidence type="ECO:0000313" key="3">
    <source>
        <dbReference type="Proteomes" id="UP001342314"/>
    </source>
</evidence>
<accession>A0AAV5GLK8</accession>
<sequence length="626" mass="65220">MPASSLASLASLALLALSSLAAALPRPSGTQAARRSLATPNADLTPHYLEDKEISAAIARMVAAAQASAAVKATRRSLDDVVDVDIQKRGDVGGDTLLKERAPTCLDSTATDTLISSMFYYGGENTIVELCPNADIKLTGPVFFSAKNQVLRTQARAKLTVTGEDQSCAIYATCTGCDNLLIESIQIDGSRDTMGYNSGIALVEMGGSNIGQTIRSSKVWEPRGWSAVHIIEGNGNTCSGAKVTDNEIGPSGNSPTDGAQFKRDQTVYPPHQWADGISLACKGSTVSGNTIIDATDGGIVIFGAPGSSVRGNTIIARERRPLGGINLVDYEPFSGSYEGTIVEGNTLIADTNMMKLGIGLGGMSWGSDNRTASRTFGGTVRNNKFMSGSTGYFGYAISVAGHMNAVISGNDASGAQFGGKASSSCIPVPAVPASQAFVYDRYTSVGSQMQDNFVDADLVFLICQEPGSVVSKGVVKAATGMMTAGKEAAGDVVDSVASSVIDPSSAVTTTSPASASTNATSVLDRLFDLVQTVAHTVVPRSTKSRINWRERMSLKNAAKSASAAAAKTTGIRQIWSQRVASVTTRSIIQDGDNVLAERDAAPAARSTPVAALVNPFDLLEKTQRLV</sequence>
<dbReference type="EMBL" id="BQKY01000005">
    <property type="protein sequence ID" value="GJN89558.1"/>
    <property type="molecule type" value="Genomic_DNA"/>
</dbReference>
<feature type="signal peptide" evidence="1">
    <location>
        <begin position="1"/>
        <end position="23"/>
    </location>
</feature>
<dbReference type="InterPro" id="IPR012334">
    <property type="entry name" value="Pectin_lyas_fold"/>
</dbReference>
<keyword evidence="1" id="KW-0732">Signal</keyword>
<keyword evidence="3" id="KW-1185">Reference proteome</keyword>
<evidence type="ECO:0000256" key="1">
    <source>
        <dbReference type="SAM" id="SignalP"/>
    </source>
</evidence>
<evidence type="ECO:0000313" key="2">
    <source>
        <dbReference type="EMBL" id="GJN89558.1"/>
    </source>
</evidence>
<evidence type="ECO:0008006" key="4">
    <source>
        <dbReference type="Google" id="ProtNLM"/>
    </source>
</evidence>
<dbReference type="InterPro" id="IPR006626">
    <property type="entry name" value="PbH1"/>
</dbReference>
<dbReference type="AlphaFoldDB" id="A0AAV5GLK8"/>